<evidence type="ECO:0000256" key="9">
    <source>
        <dbReference type="RuleBase" id="RU003653"/>
    </source>
</evidence>
<dbReference type="InterPro" id="IPR000994">
    <property type="entry name" value="Pept_M24"/>
</dbReference>
<feature type="binding site" evidence="8">
    <location>
        <position position="193"/>
    </location>
    <ligand>
        <name>a divalent metal cation</name>
        <dbReference type="ChEBI" id="CHEBI:60240"/>
        <label>2</label>
        <note>catalytic</note>
    </ligand>
</feature>
<keyword evidence="4 8" id="KW-0031">Aminopeptidase</keyword>
<dbReference type="GO" id="GO:0046872">
    <property type="term" value="F:metal ion binding"/>
    <property type="evidence" value="ECO:0007669"/>
    <property type="project" value="UniProtKB-UniRule"/>
</dbReference>
<dbReference type="KEGG" id="tag:Tagg_1231"/>
<feature type="binding site" evidence="8">
    <location>
        <position position="100"/>
    </location>
    <ligand>
        <name>a divalent metal cation</name>
        <dbReference type="ChEBI" id="CHEBI:60240"/>
        <label>2</label>
        <note>catalytic</note>
    </ligand>
</feature>
<comment type="function">
    <text evidence="8 9">Removes the N-terminal methionine from nascent proteins. The N-terminal methionine is often cleaved when the second residue in the primary sequence is small and uncharged (Met-Ala-, Cys, Gly, Pro, Ser, Thr, or Val).</text>
</comment>
<feature type="binding site" evidence="8">
    <location>
        <position position="69"/>
    </location>
    <ligand>
        <name>substrate</name>
    </ligand>
</feature>
<keyword evidence="7 8" id="KW-0378">Hydrolase</keyword>
<evidence type="ECO:0000256" key="1">
    <source>
        <dbReference type="ARBA" id="ARBA00000294"/>
    </source>
</evidence>
<dbReference type="HOGENOM" id="CLU_015857_7_0_2"/>
<dbReference type="EC" id="3.4.11.18" evidence="8 9"/>
<feature type="binding site" evidence="8">
    <location>
        <position position="168"/>
    </location>
    <ligand>
        <name>substrate</name>
    </ligand>
</feature>
<dbReference type="GO" id="GO:0070006">
    <property type="term" value="F:metalloaminopeptidase activity"/>
    <property type="evidence" value="ECO:0007669"/>
    <property type="project" value="UniProtKB-UniRule"/>
</dbReference>
<dbReference type="AlphaFoldDB" id="D5U2Z7"/>
<comment type="catalytic activity">
    <reaction evidence="1 8 9">
        <text>Release of N-terminal amino acids, preferentially methionine, from peptides and arylamides.</text>
        <dbReference type="EC" id="3.4.11.18"/>
    </reaction>
</comment>
<dbReference type="SUPFAM" id="SSF46785">
    <property type="entry name" value="Winged helix' DNA-binding domain"/>
    <property type="match status" value="1"/>
</dbReference>
<dbReference type="PRINTS" id="PR00599">
    <property type="entry name" value="MAPEPTIDASE"/>
</dbReference>
<dbReference type="HAMAP" id="MF_01975">
    <property type="entry name" value="MetAP_2_arc"/>
    <property type="match status" value="1"/>
</dbReference>
<evidence type="ECO:0000256" key="2">
    <source>
        <dbReference type="ARBA" id="ARBA00001936"/>
    </source>
</evidence>
<keyword evidence="12" id="KW-1185">Reference proteome</keyword>
<dbReference type="InterPro" id="IPR028595">
    <property type="entry name" value="MetAP_archaeal"/>
</dbReference>
<dbReference type="SUPFAM" id="SSF55920">
    <property type="entry name" value="Creatinase/aminopeptidase"/>
    <property type="match status" value="1"/>
</dbReference>
<dbReference type="Gene3D" id="3.90.230.10">
    <property type="entry name" value="Creatinase/methionine aminopeptidase superfamily"/>
    <property type="match status" value="1"/>
</dbReference>
<reference key="3">
    <citation type="submission" date="2010-02" db="EMBL/GenBank/DDBJ databases">
        <title>Complete genome sequence of Thermosphaera aggregans type strain (M11TL).</title>
        <authorList>
            <consortium name="US DOE Joint Genome Institute (JGI-PGF)"/>
            <person name="Spring S."/>
            <person name="Lapidus A."/>
            <person name="Munk C."/>
            <person name="Schroeder M."/>
            <person name="Glavina Del Rio T."/>
            <person name="Tice H."/>
            <person name="Copeland A."/>
            <person name="Cheng J.-F."/>
            <person name="Lucas S."/>
            <person name="Chen F."/>
            <person name="Nolan M."/>
            <person name="Bruce D."/>
            <person name="Goodwin L."/>
            <person name="Pitluck S."/>
            <person name="Ivanova N."/>
            <person name="Mavromatis K."/>
            <person name="Ovchinnikova G."/>
            <person name="Pati A."/>
            <person name="Chen A."/>
            <person name="Palaniappan K."/>
            <person name="Land M."/>
            <person name="Hauser L."/>
            <person name="Chang Y.-J."/>
            <person name="Jeffries C.C."/>
            <person name="Brettin T."/>
            <person name="Detter J.C."/>
            <person name="Tapia R."/>
            <person name="Han C."/>
            <person name="Chain P."/>
            <person name="Heimerl T."/>
            <person name="Weik F."/>
            <person name="Goker M."/>
            <person name="Rachel R."/>
            <person name="Bristow J."/>
            <person name="Eisen J.A."/>
            <person name="Markowitz V."/>
            <person name="Hugenholtz P."/>
            <person name="Kyrpides N.C."/>
            <person name="Klenk H.-P."/>
        </authorList>
    </citation>
    <scope>NUCLEOTIDE SEQUENCE</scope>
    <source>
        <strain>DSM 11486</strain>
    </source>
</reference>
<comment type="subunit">
    <text evidence="8">Monomer.</text>
</comment>
<evidence type="ECO:0000256" key="4">
    <source>
        <dbReference type="ARBA" id="ARBA00022438"/>
    </source>
</evidence>
<evidence type="ECO:0000313" key="12">
    <source>
        <dbReference type="Proteomes" id="UP000002376"/>
    </source>
</evidence>
<reference evidence="11 12" key="1">
    <citation type="journal article" date="2010" name="Stand. Genomic Sci.">
        <title>Complete genome sequence of Thermosphaera aggregans type strain (M11TL).</title>
        <authorList>
            <person name="Spring S."/>
            <person name="Rachel R."/>
            <person name="Lapidus A."/>
            <person name="Davenport K."/>
            <person name="Tice H."/>
            <person name="Copeland A."/>
            <person name="Cheng J.F."/>
            <person name="Lucas S."/>
            <person name="Chen F."/>
            <person name="Nolan M."/>
            <person name="Bruce D."/>
            <person name="Goodwin L."/>
            <person name="Pitluck S."/>
            <person name="Ivanova N."/>
            <person name="Mavromatis K."/>
            <person name="Ovchinnikova G."/>
            <person name="Pati A."/>
            <person name="Chen A."/>
            <person name="Palaniappan K."/>
            <person name="Land M."/>
            <person name="Hauser L."/>
            <person name="Chang Y.J."/>
            <person name="Jeffries C.C."/>
            <person name="Brettin T."/>
            <person name="Detter J.C."/>
            <person name="Tapia R."/>
            <person name="Han C."/>
            <person name="Heimerl T."/>
            <person name="Weikl F."/>
            <person name="Brambilla E."/>
            <person name="Goker M."/>
            <person name="Bristow J."/>
            <person name="Eisen J.A."/>
            <person name="Markowitz V."/>
            <person name="Hugenholtz P."/>
            <person name="Kyrpides N.C."/>
            <person name="Klenk H.P."/>
        </authorList>
    </citation>
    <scope>NUCLEOTIDE SEQUENCE [LARGE SCALE GENOMIC DNA]</scope>
    <source>
        <strain evidence="12">DSM 11486 / M11TL</strain>
    </source>
</reference>
<dbReference type="GO" id="GO:0004239">
    <property type="term" value="F:initiator methionyl aminopeptidase activity"/>
    <property type="evidence" value="ECO:0007669"/>
    <property type="project" value="UniProtKB-UniRule"/>
</dbReference>
<feature type="binding site" evidence="8">
    <location>
        <position position="160"/>
    </location>
    <ligand>
        <name>a divalent metal cation</name>
        <dbReference type="ChEBI" id="CHEBI:60240"/>
        <label>2</label>
        <note>catalytic</note>
    </ligand>
</feature>
<dbReference type="InterPro" id="IPR036390">
    <property type="entry name" value="WH_DNA-bd_sf"/>
</dbReference>
<comment type="cofactor">
    <cofactor evidence="2">
        <name>Mn(2+)</name>
        <dbReference type="ChEBI" id="CHEBI:29035"/>
    </cofactor>
</comment>
<dbReference type="Gene3D" id="1.10.10.10">
    <property type="entry name" value="Winged helix-like DNA-binding domain superfamily/Winged helix DNA-binding domain"/>
    <property type="match status" value="1"/>
</dbReference>
<proteinExistence type="inferred from homology"/>
<comment type="cofactor">
    <cofactor evidence="3">
        <name>Fe(2+)</name>
        <dbReference type="ChEBI" id="CHEBI:29033"/>
    </cofactor>
</comment>
<dbReference type="InterPro" id="IPR001714">
    <property type="entry name" value="Pept_M24_MAP"/>
</dbReference>
<evidence type="ECO:0000256" key="8">
    <source>
        <dbReference type="HAMAP-Rule" id="MF_01975"/>
    </source>
</evidence>
<reference evidence="12" key="2">
    <citation type="journal article" date="2010" name="Stand. Genomic Sci.">
        <title>Complete genome sequence of Thermosphaera aggregans type strain (M11TLT).</title>
        <authorList>
            <person name="Spring S."/>
            <person name="Rachel R."/>
            <person name="Lapidus A."/>
            <person name="Davenport K."/>
            <person name="Tice H."/>
            <person name="Copeland A."/>
            <person name="Cheng J.-F."/>
            <person name="Lucas S."/>
            <person name="Chen F."/>
            <person name="Nolan M."/>
            <person name="Bruce D."/>
            <person name="Goodwin L."/>
            <person name="Pitluck S."/>
            <person name="Ivanova N."/>
            <person name="Mavromatis K."/>
            <person name="Ovchinnikova G."/>
            <person name="Pati A."/>
            <person name="Chen A."/>
            <person name="Palaniappan K."/>
            <person name="Land M."/>
            <person name="Hauser L."/>
            <person name="Chang Y.-J."/>
            <person name="Jeffries C.C."/>
            <person name="Brettin T."/>
            <person name="Detter J.C."/>
            <person name="Tapia R."/>
            <person name="Han C."/>
            <person name="Heimerl T."/>
            <person name="Weikl F."/>
            <person name="Brambilla E."/>
            <person name="Goker M."/>
            <person name="Bristow J."/>
            <person name="Eisen J.A."/>
            <person name="Markowitz V."/>
            <person name="Hugenholtz P."/>
            <person name="Kyrpides N.C."/>
            <person name="Klenk H.-P."/>
        </authorList>
    </citation>
    <scope>NUCLEOTIDE SEQUENCE [LARGE SCALE GENOMIC DNA]</scope>
    <source>
        <strain evidence="12">DSM 11486 / M11TL</strain>
    </source>
</reference>
<dbReference type="Proteomes" id="UP000002376">
    <property type="component" value="Chromosome"/>
</dbReference>
<evidence type="ECO:0000256" key="7">
    <source>
        <dbReference type="ARBA" id="ARBA00022801"/>
    </source>
</evidence>
<sequence>MSLMVTDDELAKLLKAGEIARRVREEAHRVVKPGARLVDVAEYLERMIRELGGFPAFPINIGVNEVAAHYTPVPNDPSVIPDNSVVKIDIGVHVDGYIADTATTLCFNPAMEGLVEAARKALERVVEVFKPGVKASEIGRVVEDTIRSYGFKPIKNLSGHSISAYTIHAGVSIPNFNDLFARYKLEQGVYAVEPFATNGAGLVKDLSLKTIYALKQGRRGRLPPQALRLYDQIYGERKTLPFAERWYMGLASSAEGLKGLLALMERNNLLTAYPVLVEKDSGVVSQFEHTFIVLDKEVVVSTL</sequence>
<name>D5U2Z7_THEAM</name>
<dbReference type="STRING" id="633148.Tagg_1231"/>
<organism evidence="11 12">
    <name type="scientific">Thermosphaera aggregans (strain DSM 11486 / M11TL)</name>
    <dbReference type="NCBI Taxonomy" id="633148"/>
    <lineage>
        <taxon>Archaea</taxon>
        <taxon>Thermoproteota</taxon>
        <taxon>Thermoprotei</taxon>
        <taxon>Desulfurococcales</taxon>
        <taxon>Desulfurococcaceae</taxon>
        <taxon>Thermosphaera</taxon>
    </lineage>
</organism>
<feature type="binding site" evidence="8">
    <location>
        <position position="100"/>
    </location>
    <ligand>
        <name>a divalent metal cation</name>
        <dbReference type="ChEBI" id="CHEBI:60240"/>
        <label>1</label>
    </ligand>
</feature>
<dbReference type="GO" id="GO:0005737">
    <property type="term" value="C:cytoplasm"/>
    <property type="evidence" value="ECO:0007669"/>
    <property type="project" value="TreeGrafter"/>
</dbReference>
<dbReference type="EMBL" id="CP001939">
    <property type="protein sequence ID" value="ADG91497.1"/>
    <property type="molecule type" value="Genomic_DNA"/>
</dbReference>
<protein>
    <recommendedName>
        <fullName evidence="8 9">Methionine aminopeptidase</fullName>
        <shortName evidence="8">MAP</shortName>
        <shortName evidence="8">MetAP</shortName>
        <ecNumber evidence="8 9">3.4.11.18</ecNumber>
    </recommendedName>
    <alternativeName>
        <fullName evidence="8">Peptidase M</fullName>
    </alternativeName>
</protein>
<comment type="similarity">
    <text evidence="8">Belongs to the peptidase M24A family. Methionine aminopeptidase archaeal type 2 subfamily.</text>
</comment>
<dbReference type="InterPro" id="IPR036388">
    <property type="entry name" value="WH-like_DNA-bd_sf"/>
</dbReference>
<dbReference type="GO" id="GO:0006508">
    <property type="term" value="P:proteolysis"/>
    <property type="evidence" value="ECO:0007669"/>
    <property type="project" value="UniProtKB-KW"/>
</dbReference>
<accession>D5U2Z7</accession>
<feature type="binding site" evidence="8">
    <location>
        <position position="288"/>
    </location>
    <ligand>
        <name>a divalent metal cation</name>
        <dbReference type="ChEBI" id="CHEBI:60240"/>
        <label>2</label>
        <note>catalytic</note>
    </ligand>
</feature>
<evidence type="ECO:0000259" key="10">
    <source>
        <dbReference type="Pfam" id="PF00557"/>
    </source>
</evidence>
<feature type="binding site" evidence="8">
    <location>
        <position position="288"/>
    </location>
    <ligand>
        <name>a divalent metal cation</name>
        <dbReference type="ChEBI" id="CHEBI:60240"/>
        <label>1</label>
    </ligand>
</feature>
<dbReference type="InterPro" id="IPR002468">
    <property type="entry name" value="Pept_M24A_MAP2"/>
</dbReference>
<evidence type="ECO:0000256" key="5">
    <source>
        <dbReference type="ARBA" id="ARBA00022670"/>
    </source>
</evidence>
<evidence type="ECO:0000256" key="6">
    <source>
        <dbReference type="ARBA" id="ARBA00022723"/>
    </source>
</evidence>
<dbReference type="PANTHER" id="PTHR45777">
    <property type="entry name" value="METHIONINE AMINOPEPTIDASE 2"/>
    <property type="match status" value="1"/>
</dbReference>
<feature type="binding site" evidence="8">
    <location>
        <position position="89"/>
    </location>
    <ligand>
        <name>a divalent metal cation</name>
        <dbReference type="ChEBI" id="CHEBI:60240"/>
        <label>1</label>
    </ligand>
</feature>
<dbReference type="NCBIfam" id="TIGR00501">
    <property type="entry name" value="met_pdase_II"/>
    <property type="match status" value="1"/>
</dbReference>
<dbReference type="Pfam" id="PF00557">
    <property type="entry name" value="Peptidase_M24"/>
    <property type="match status" value="1"/>
</dbReference>
<evidence type="ECO:0000256" key="3">
    <source>
        <dbReference type="ARBA" id="ARBA00001954"/>
    </source>
</evidence>
<feature type="domain" description="Peptidase M24" evidence="10">
    <location>
        <begin position="12"/>
        <end position="194"/>
    </location>
</feature>
<dbReference type="InterPro" id="IPR036005">
    <property type="entry name" value="Creatinase/aminopeptidase-like"/>
</dbReference>
<dbReference type="InterPro" id="IPR050247">
    <property type="entry name" value="Met_Aminopeptidase_Type2"/>
</dbReference>
<gene>
    <name evidence="8" type="primary">map</name>
    <name evidence="11" type="ordered locus">Tagg_1231</name>
</gene>
<keyword evidence="6 8" id="KW-0479">Metal-binding</keyword>
<dbReference type="eggNOG" id="arCOG01001">
    <property type="taxonomic scope" value="Archaea"/>
</dbReference>
<comment type="cofactor">
    <cofactor evidence="8">
        <name>Co(2+)</name>
        <dbReference type="ChEBI" id="CHEBI:48828"/>
    </cofactor>
    <cofactor evidence="8">
        <name>Zn(2+)</name>
        <dbReference type="ChEBI" id="CHEBI:29105"/>
    </cofactor>
    <cofactor evidence="8">
        <name>Mn(2+)</name>
        <dbReference type="ChEBI" id="CHEBI:29035"/>
    </cofactor>
    <cofactor evidence="8">
        <name>Fe(2+)</name>
        <dbReference type="ChEBI" id="CHEBI:29033"/>
    </cofactor>
    <text evidence="8">Binds 2 divalent metal cations per subunit. Has a high-affinity and a low affinity metal-binding site. The true nature of the physiological cofactor is under debate. The enzyme is active with cobalt, zinc, manganese or divalent iron ions. Most likely, methionine aminopeptidases function as mononuclear Fe(2+)-metalloproteases under physiological conditions, and the catalytically relevant metal-binding site has been assigned to the histidine-containing high-affinity site.</text>
</comment>
<evidence type="ECO:0000313" key="11">
    <source>
        <dbReference type="EMBL" id="ADG91497.1"/>
    </source>
</evidence>
<dbReference type="PANTHER" id="PTHR45777:SF2">
    <property type="entry name" value="METHIONINE AMINOPEPTIDASE 2"/>
    <property type="match status" value="1"/>
</dbReference>
<keyword evidence="5 8" id="KW-0645">Protease</keyword>